<dbReference type="InterPro" id="IPR057373">
    <property type="entry name" value="ZNFX1"/>
</dbReference>
<feature type="domain" description="DNA2/NAM7 helicase helicase" evidence="3">
    <location>
        <begin position="346"/>
        <end position="721"/>
    </location>
</feature>
<feature type="compositionally biased region" description="Polar residues" evidence="2">
    <location>
        <begin position="1184"/>
        <end position="1197"/>
    </location>
</feature>
<organism evidence="6 7">
    <name type="scientific">Cyphellophora attinorum</name>
    <dbReference type="NCBI Taxonomy" id="1664694"/>
    <lineage>
        <taxon>Eukaryota</taxon>
        <taxon>Fungi</taxon>
        <taxon>Dikarya</taxon>
        <taxon>Ascomycota</taxon>
        <taxon>Pezizomycotina</taxon>
        <taxon>Eurotiomycetes</taxon>
        <taxon>Chaetothyriomycetidae</taxon>
        <taxon>Chaetothyriales</taxon>
        <taxon>Cyphellophoraceae</taxon>
        <taxon>Cyphellophora</taxon>
    </lineage>
</organism>
<dbReference type="Pfam" id="PF25396">
    <property type="entry name" value="ZNFX1"/>
    <property type="match status" value="1"/>
</dbReference>
<dbReference type="GO" id="GO:0004386">
    <property type="term" value="F:helicase activity"/>
    <property type="evidence" value="ECO:0007669"/>
    <property type="project" value="UniProtKB-KW"/>
</dbReference>
<dbReference type="Pfam" id="PF13086">
    <property type="entry name" value="AAA_11"/>
    <property type="match status" value="1"/>
</dbReference>
<feature type="domain" description="ZNFX1" evidence="5">
    <location>
        <begin position="160"/>
        <end position="268"/>
    </location>
</feature>
<keyword evidence="1 6" id="KW-0378">Hydrolase</keyword>
<dbReference type="AlphaFoldDB" id="A0A0N1HBS1"/>
<comment type="caution">
    <text evidence="6">The sequence shown here is derived from an EMBL/GenBank/DDBJ whole genome shotgun (WGS) entry which is preliminary data.</text>
</comment>
<evidence type="ECO:0000259" key="3">
    <source>
        <dbReference type="Pfam" id="PF13086"/>
    </source>
</evidence>
<dbReference type="STRING" id="1664694.A0A0N1HBS1"/>
<evidence type="ECO:0000256" key="1">
    <source>
        <dbReference type="ARBA" id="ARBA00022806"/>
    </source>
</evidence>
<evidence type="ECO:0000256" key="2">
    <source>
        <dbReference type="SAM" id="MobiDB-lite"/>
    </source>
</evidence>
<feature type="compositionally biased region" description="Gly residues" evidence="2">
    <location>
        <begin position="1"/>
        <end position="13"/>
    </location>
</feature>
<dbReference type="CDD" id="cd18808">
    <property type="entry name" value="SF1_C_Upf1"/>
    <property type="match status" value="1"/>
</dbReference>
<feature type="region of interest" description="Disordered" evidence="2">
    <location>
        <begin position="1174"/>
        <end position="1204"/>
    </location>
</feature>
<protein>
    <submittedName>
        <fullName evidence="6">Helicase required for RNAi-mediated heterochromatin assembly 1</fullName>
    </submittedName>
</protein>
<keyword evidence="7" id="KW-1185">Reference proteome</keyword>
<dbReference type="GeneID" id="28741807"/>
<dbReference type="InterPro" id="IPR041679">
    <property type="entry name" value="DNA2/NAM7-like_C"/>
</dbReference>
<keyword evidence="1 6" id="KW-0547">Nucleotide-binding</keyword>
<feature type="domain" description="DNA2/NAM7 helicase-like C-terminal" evidence="4">
    <location>
        <begin position="737"/>
        <end position="922"/>
    </location>
</feature>
<evidence type="ECO:0000259" key="5">
    <source>
        <dbReference type="Pfam" id="PF25396"/>
    </source>
</evidence>
<feature type="compositionally biased region" description="Acidic residues" evidence="2">
    <location>
        <begin position="1226"/>
        <end position="1235"/>
    </location>
</feature>
<dbReference type="Gene3D" id="3.40.50.300">
    <property type="entry name" value="P-loop containing nucleotide triphosphate hydrolases"/>
    <property type="match status" value="3"/>
</dbReference>
<reference evidence="6 7" key="1">
    <citation type="submission" date="2015-06" db="EMBL/GenBank/DDBJ databases">
        <title>Draft genome of the ant-associated black yeast Phialophora attae CBS 131958.</title>
        <authorList>
            <person name="Moreno L.F."/>
            <person name="Stielow B.J."/>
            <person name="de Hoog S."/>
            <person name="Vicente V.A."/>
            <person name="Weiss V.A."/>
            <person name="de Vries M."/>
            <person name="Cruz L.M."/>
            <person name="Souza E.M."/>
        </authorList>
    </citation>
    <scope>NUCLEOTIDE SEQUENCE [LARGE SCALE GENOMIC DNA]</scope>
    <source>
        <strain evidence="6 7">CBS 131958</strain>
    </source>
</reference>
<dbReference type="RefSeq" id="XP_018001529.1">
    <property type="nucleotide sequence ID" value="XM_018149927.1"/>
</dbReference>
<evidence type="ECO:0000313" key="6">
    <source>
        <dbReference type="EMBL" id="KPI41566.1"/>
    </source>
</evidence>
<feature type="region of interest" description="Disordered" evidence="2">
    <location>
        <begin position="1216"/>
        <end position="1235"/>
    </location>
</feature>
<dbReference type="Pfam" id="PF13087">
    <property type="entry name" value="AAA_12"/>
    <property type="match status" value="1"/>
</dbReference>
<feature type="compositionally biased region" description="Polar residues" evidence="2">
    <location>
        <begin position="1110"/>
        <end position="1121"/>
    </location>
</feature>
<proteinExistence type="predicted"/>
<accession>A0A0N1HBS1</accession>
<dbReference type="InterPro" id="IPR047187">
    <property type="entry name" value="SF1_C_Upf1"/>
</dbReference>
<feature type="region of interest" description="Disordered" evidence="2">
    <location>
        <begin position="1"/>
        <end position="33"/>
    </location>
</feature>
<dbReference type="VEuPathDB" id="FungiDB:AB675_9399"/>
<feature type="region of interest" description="Disordered" evidence="2">
    <location>
        <begin position="1100"/>
        <end position="1161"/>
    </location>
</feature>
<dbReference type="GO" id="GO:0031380">
    <property type="term" value="C:nuclear RNA-directed RNA polymerase complex"/>
    <property type="evidence" value="ECO:0007669"/>
    <property type="project" value="TreeGrafter"/>
</dbReference>
<name>A0A0N1HBS1_9EURO</name>
<feature type="compositionally biased region" description="Gly residues" evidence="2">
    <location>
        <begin position="1216"/>
        <end position="1225"/>
    </location>
</feature>
<keyword evidence="1 6" id="KW-0347">Helicase</keyword>
<dbReference type="InterPro" id="IPR027417">
    <property type="entry name" value="P-loop_NTPase"/>
</dbReference>
<dbReference type="PANTHER" id="PTHR10887:SF341">
    <property type="entry name" value="NFX1-TYPE ZINC FINGER-CONTAINING PROTEIN 1"/>
    <property type="match status" value="1"/>
</dbReference>
<sequence>MARGGARPGARGGSRGRGRGRGGHSNGNHEDSTWQFGEMNAHLSEKIGGRHATYSNDRKPNMSGDLNLVVNADIRSYVQKQDSIVINAPEGHWTSKPEVPTVDEIILNGNIPQILPNKRSGAWKTKDKYLKAHYQLLREDAVGPLREAVEDFQKSPAMMDNYKIAIYEKVHIIGFCFTHMGIAARVRFSTRRAQARILWSGSKRLVSGTMVALCPASQGFKEKCIVAVVAARPLAGVNLPEPEIDLFFFNAASMEIDSQQEWIMIESKSGYFEAHRHTLRALQKMDQEQFSQSKHLCLMDRAVQPPAYLQEDPVVDLSPVSRMESKPGYGKVDIINHWPGPQDSTMDSTQWESLQEILTKSLAVVQGPPGTGKTYVSKVALEVLLRNMKEDDPPIIIAAQTNHALDQLLRFVSGFESNYIRLGGRSTDIDIKKRALYEIRKEQRINLLPGSLLGSATTNCTQQSKALIRILAPFHQNPTTPPSVEVFQHVGAITDKQAHSLMAGSSRWISADDEPIEPLSLWAQGALTEFDYGYSEEQFGFDEEDEDLEIEQLREQEAETGVNDAEDEQDILHGQWCSVENHWTVATPTDTDIRGATAFLDTVDDLWRLPEGIRGAVYWVMMQRLKDSVLNRFREHAEFYNKNVQKLKIGKWERDAVYLSQTKVIGLTTTGLSKYRPLISSLKPKIVLIEEAAEVLEAPITVACMESVQQLILVGDHEQLQGHCAVHELQGEPYNLGVSLFERLVLNDMPYTTLLTQRRMHPDFRKLLSPIYPSLRDHETVLQRQKREWVMPNKPSYFFDHRWYESKDVRMSIFNEQEAAFIAGFYRWLVLNGIPVTEVTILTLYNGQRKRILKEVRSYPELAQVYNRVKTVDSYQGEENTIVLLSLARHNDDNQIGFLQNRNRACVALSRAREGFYIFGSTKVLAKEDLWMSVAAKMRADKRLSSVMPLVCRMHGNRVNVSQPEDWPPVGGCQEECTQVLPCGHPCQLHCHPFGHDKVHCLTTCAKTLVCGHKCDQKCAEECDCACDAFAEACRLGARRGIALSNARQVQQGVNAAGVTKWMDGQYVSGEDHPEGSLFHLPEQMKHHPAQVGRQMNGAMNRDMRVGPGTQLSRSQTTSDRGGSEHEFDIRRKQPSPAKQVERKREWQGFAQGGAKQSDEMRDAEFMQKAKSLKATRKHVQPGPRNQTSVELGNNRQKYTEDFVPGRVTMGGVVDGGAARSGGIGDVDEPLIEFD</sequence>
<evidence type="ECO:0000259" key="4">
    <source>
        <dbReference type="Pfam" id="PF13087"/>
    </source>
</evidence>
<keyword evidence="1 6" id="KW-0067">ATP-binding</keyword>
<dbReference type="SUPFAM" id="SSF52540">
    <property type="entry name" value="P-loop containing nucleoside triphosphate hydrolases"/>
    <property type="match status" value="1"/>
</dbReference>
<dbReference type="GO" id="GO:0031048">
    <property type="term" value="P:regulatory ncRNA-mediated heterochromatin formation"/>
    <property type="evidence" value="ECO:0007669"/>
    <property type="project" value="TreeGrafter"/>
</dbReference>
<dbReference type="EMBL" id="LFJN01000009">
    <property type="protein sequence ID" value="KPI41566.1"/>
    <property type="molecule type" value="Genomic_DNA"/>
</dbReference>
<dbReference type="InterPro" id="IPR041677">
    <property type="entry name" value="DNA2/NAM7_AAA_11"/>
</dbReference>
<evidence type="ECO:0000313" key="7">
    <source>
        <dbReference type="Proteomes" id="UP000038010"/>
    </source>
</evidence>
<dbReference type="Proteomes" id="UP000038010">
    <property type="component" value="Unassembled WGS sequence"/>
</dbReference>
<dbReference type="PANTHER" id="PTHR10887">
    <property type="entry name" value="DNA2/NAM7 HELICASE FAMILY"/>
    <property type="match status" value="1"/>
</dbReference>
<dbReference type="CDD" id="cd06008">
    <property type="entry name" value="NF-X1-zinc-finger"/>
    <property type="match status" value="1"/>
</dbReference>
<dbReference type="OrthoDB" id="409395at2759"/>
<dbReference type="InterPro" id="IPR045055">
    <property type="entry name" value="DNA2/NAM7-like"/>
</dbReference>
<feature type="compositionally biased region" description="Basic and acidic residues" evidence="2">
    <location>
        <begin position="1122"/>
        <end position="1132"/>
    </location>
</feature>
<gene>
    <name evidence="6" type="ORF">AB675_9399</name>
</gene>